<name>A0A5B0MQF9_PUCGR</name>
<accession>A0A5B0MQF9</accession>
<evidence type="ECO:0000256" key="3">
    <source>
        <dbReference type="ARBA" id="ARBA00022483"/>
    </source>
</evidence>
<evidence type="ECO:0000313" key="5">
    <source>
        <dbReference type="EMBL" id="KAA1079175.1"/>
    </source>
</evidence>
<dbReference type="Proteomes" id="UP000324748">
    <property type="component" value="Unassembled WGS sequence"/>
</dbReference>
<dbReference type="OrthoDB" id="190098at2759"/>
<sequence length="773" mass="87975">MDKDITAARAVAELFKSPDDLVKLAQIRKRLQREQAGIDAKLKQGAKEQLDATREAMSKLRESKNQIEAIKEEMIAVEKACEDPRVRVDGFGKIASVSKIHRNFVATAKMVEQLRDMDYKIDRIEKLLAKDRASPLGDAPNLIAIHYTLSEMETFRNETVLQANREGNSETVRTLAGYFERLAGIIEVNTFFHKGRFQPSLQNLVPMLLYIVTRQAFESHYLHLAGNLLDIVRKGHATVAIKIAKIAEIEGQRDERAIAIRLVKRQNKDIGARFQSVRAEARVIKHYRAKVMDAIRTSAKTQIEKQFSKYQDNPSGFFEGENFDWYYQDLLLVEEMLVDKFPADWKIYPAYIKAYHKALYDFTKTYSSSGDAEAGALLALTTFTKEYKKNMTKELDIPPELTDPPLLDDNIQSLVDEYLKLISKKMQEWTQNLMKSETQLFLERTEPPEEDADQMYTMQASGIMFQMVNAQVDFAIDSGQGAVLSRVVEESAKVMMSTQAQWLSLVKKEFQKQHSSKADDIQGGLVEYTISLANDQVKSADFVEGLMNKLEGLVSEKYRQSISENLSAAMDGYLDVAKNCVQALIEAVFNDLKPAVKMLFGNSWYMEGADEPMILIIETIKDYVVDYQAHLNPNLFELLIDDMVDCFLIAYLNGLRKTSKIRIPAAVDRIRADVKISYSFFVTYKSSTELKAYFKVLEHILGVLSASRTMFFLDWHSFAKEYGPAVVGFTEGLLKARDDLDRTAVNELMETIKKKKSELVEPELPTIFSRLGK</sequence>
<evidence type="ECO:0000256" key="2">
    <source>
        <dbReference type="ARBA" id="ARBA00022448"/>
    </source>
</evidence>
<dbReference type="GO" id="GO:0006887">
    <property type="term" value="P:exocytosis"/>
    <property type="evidence" value="ECO:0007669"/>
    <property type="project" value="UniProtKB-KW"/>
</dbReference>
<evidence type="ECO:0000256" key="4">
    <source>
        <dbReference type="SAM" id="Coils"/>
    </source>
</evidence>
<dbReference type="FunFam" id="1.10.357.50:FF:000006">
    <property type="entry name" value="Exocyst complex component sec6"/>
    <property type="match status" value="1"/>
</dbReference>
<comment type="similarity">
    <text evidence="1">Belongs to the SEC6 family.</text>
</comment>
<keyword evidence="2" id="KW-0813">Transport</keyword>
<keyword evidence="3" id="KW-0268">Exocytosis</keyword>
<dbReference type="InterPro" id="IPR010326">
    <property type="entry name" value="EXOC3/Sec6"/>
</dbReference>
<dbReference type="OMA" id="MNIGPKT"/>
<dbReference type="Pfam" id="PF06046">
    <property type="entry name" value="Sec6"/>
    <property type="match status" value="1"/>
</dbReference>
<dbReference type="EMBL" id="VSWC01000132">
    <property type="protein sequence ID" value="KAA1079175.1"/>
    <property type="molecule type" value="Genomic_DNA"/>
</dbReference>
<dbReference type="GO" id="GO:0000145">
    <property type="term" value="C:exocyst"/>
    <property type="evidence" value="ECO:0007669"/>
    <property type="project" value="InterPro"/>
</dbReference>
<organism evidence="5 6">
    <name type="scientific">Puccinia graminis f. sp. tritici</name>
    <dbReference type="NCBI Taxonomy" id="56615"/>
    <lineage>
        <taxon>Eukaryota</taxon>
        <taxon>Fungi</taxon>
        <taxon>Dikarya</taxon>
        <taxon>Basidiomycota</taxon>
        <taxon>Pucciniomycotina</taxon>
        <taxon>Pucciniomycetes</taxon>
        <taxon>Pucciniales</taxon>
        <taxon>Pucciniaceae</taxon>
        <taxon>Puccinia</taxon>
    </lineage>
</organism>
<dbReference type="GO" id="GO:0051601">
    <property type="term" value="P:exocyst localization"/>
    <property type="evidence" value="ECO:0007669"/>
    <property type="project" value="TreeGrafter"/>
</dbReference>
<comment type="caution">
    <text evidence="5">The sequence shown here is derived from an EMBL/GenBank/DDBJ whole genome shotgun (WGS) entry which is preliminary data.</text>
</comment>
<dbReference type="GO" id="GO:0000149">
    <property type="term" value="F:SNARE binding"/>
    <property type="evidence" value="ECO:0007669"/>
    <property type="project" value="TreeGrafter"/>
</dbReference>
<dbReference type="Gene3D" id="1.10.357.50">
    <property type="match status" value="1"/>
</dbReference>
<dbReference type="Gene3D" id="1.10.357.70">
    <property type="entry name" value="Exocyst complex component Sec6, C-terminal domain"/>
    <property type="match status" value="1"/>
</dbReference>
<dbReference type="InterPro" id="IPR042532">
    <property type="entry name" value="EXOC3/Sec6_C"/>
</dbReference>
<dbReference type="AlphaFoldDB" id="A0A5B0MQF9"/>
<keyword evidence="4" id="KW-0175">Coiled coil</keyword>
<evidence type="ECO:0000256" key="1">
    <source>
        <dbReference type="ARBA" id="ARBA00009447"/>
    </source>
</evidence>
<proteinExistence type="inferred from homology"/>
<keyword evidence="6" id="KW-1185">Reference proteome</keyword>
<dbReference type="PANTHER" id="PTHR21292:SF1">
    <property type="entry name" value="EXOCYST COMPLEX COMPONENT 3"/>
    <property type="match status" value="1"/>
</dbReference>
<reference evidence="5 6" key="1">
    <citation type="submission" date="2019-05" db="EMBL/GenBank/DDBJ databases">
        <title>Emergence of the Ug99 lineage of the wheat stem rust pathogen through somatic hybridization.</title>
        <authorList>
            <person name="Li F."/>
            <person name="Upadhyaya N.M."/>
            <person name="Sperschneider J."/>
            <person name="Matny O."/>
            <person name="Nguyen-Phuc H."/>
            <person name="Mago R."/>
            <person name="Raley C."/>
            <person name="Miller M.E."/>
            <person name="Silverstein K.A.T."/>
            <person name="Henningsen E."/>
            <person name="Hirsch C.D."/>
            <person name="Visser B."/>
            <person name="Pretorius Z.A."/>
            <person name="Steffenson B.J."/>
            <person name="Schwessinger B."/>
            <person name="Dodds P.N."/>
            <person name="Figueroa M."/>
        </authorList>
    </citation>
    <scope>NUCLEOTIDE SEQUENCE [LARGE SCALE GENOMIC DNA]</scope>
    <source>
        <strain evidence="5">21-0</strain>
    </source>
</reference>
<protein>
    <submittedName>
        <fullName evidence="5">SNARE-binding exocyst subunit S6</fullName>
    </submittedName>
</protein>
<evidence type="ECO:0000313" key="6">
    <source>
        <dbReference type="Proteomes" id="UP000324748"/>
    </source>
</evidence>
<dbReference type="PANTHER" id="PTHR21292">
    <property type="entry name" value="EXOCYST COMPLEX COMPONENT SEC6-RELATED"/>
    <property type="match status" value="1"/>
</dbReference>
<feature type="coiled-coil region" evidence="4">
    <location>
        <begin position="43"/>
        <end position="80"/>
    </location>
</feature>
<gene>
    <name evidence="5" type="primary">SEC6_2</name>
    <name evidence="5" type="ORF">PGT21_002626</name>
</gene>